<dbReference type="InterPro" id="IPR012577">
    <property type="entry name" value="NIPSNAP"/>
</dbReference>
<dbReference type="RefSeq" id="WP_094845137.1">
    <property type="nucleotide sequence ID" value="NZ_NEVJ01000001.1"/>
</dbReference>
<dbReference type="Proteomes" id="UP000216857">
    <property type="component" value="Unassembled WGS sequence"/>
</dbReference>
<dbReference type="EMBL" id="NEVJ01000001">
    <property type="protein sequence ID" value="OZI26007.1"/>
    <property type="molecule type" value="Genomic_DNA"/>
</dbReference>
<dbReference type="AlphaFoldDB" id="A0A261RMK5"/>
<comment type="caution">
    <text evidence="2">The sequence shown here is derived from an EMBL/GenBank/DDBJ whole genome shotgun (WGS) entry which is preliminary data.</text>
</comment>
<feature type="domain" description="NIPSNAP" evidence="1">
    <location>
        <begin position="19"/>
        <end position="102"/>
    </location>
</feature>
<evidence type="ECO:0000259" key="1">
    <source>
        <dbReference type="Pfam" id="PF07978"/>
    </source>
</evidence>
<dbReference type="Pfam" id="PF07978">
    <property type="entry name" value="NIPSNAP"/>
    <property type="match status" value="2"/>
</dbReference>
<accession>A0A261RMK5</accession>
<organism evidence="2 3">
    <name type="scientific">Bordetella genomosp. 9</name>
    <dbReference type="NCBI Taxonomy" id="1416803"/>
    <lineage>
        <taxon>Bacteria</taxon>
        <taxon>Pseudomonadati</taxon>
        <taxon>Pseudomonadota</taxon>
        <taxon>Betaproteobacteria</taxon>
        <taxon>Burkholderiales</taxon>
        <taxon>Alcaligenaceae</taxon>
        <taxon>Bordetella</taxon>
    </lineage>
</organism>
<sequence length="230" mass="26503">MIFQHRRIVSRQGKLESRNTVFRKIIASLDGHGSRLIGAWEVLVGPDAGCAIWQLRQFADLTAWDAHQNRVRADENLREHHNQNRTVDMTETAILRQVPVSPALPEEWPAVESVISAPRGYVEQRTMWFQPGTTREHHKIYQEEVAPALERDGVRLIGLFDTYIGPGTSNGASARSIELRRFDSLDCWQQWKEGQDSDPALRELMRSKYMQKIVQVDSALMRPLDYSRIR</sequence>
<protein>
    <recommendedName>
        <fullName evidence="1">NIPSNAP domain-containing protein</fullName>
    </recommendedName>
</protein>
<dbReference type="Gene3D" id="3.30.70.100">
    <property type="match status" value="2"/>
</dbReference>
<reference evidence="2" key="1">
    <citation type="submission" date="2017-05" db="EMBL/GenBank/DDBJ databases">
        <title>Complete and WGS of Bordetella genogroups.</title>
        <authorList>
            <person name="Spilker T."/>
            <person name="Lipuma J."/>
        </authorList>
    </citation>
    <scope>NUCLEOTIDE SEQUENCE</scope>
    <source>
        <strain evidence="2">AU21707</strain>
    </source>
</reference>
<name>A0A261RMK5_9BORD</name>
<proteinExistence type="predicted"/>
<feature type="domain" description="NIPSNAP" evidence="1">
    <location>
        <begin position="123"/>
        <end position="228"/>
    </location>
</feature>
<gene>
    <name evidence="2" type="ORF">CAL26_01215</name>
</gene>
<dbReference type="InterPro" id="IPR011008">
    <property type="entry name" value="Dimeric_a/b-barrel"/>
</dbReference>
<dbReference type="OrthoDB" id="9889662at2"/>
<dbReference type="SUPFAM" id="SSF54909">
    <property type="entry name" value="Dimeric alpha+beta barrel"/>
    <property type="match status" value="2"/>
</dbReference>
<evidence type="ECO:0000313" key="2">
    <source>
        <dbReference type="EMBL" id="OZI26007.1"/>
    </source>
</evidence>
<evidence type="ECO:0000313" key="3">
    <source>
        <dbReference type="Proteomes" id="UP000216857"/>
    </source>
</evidence>
<keyword evidence="3" id="KW-1185">Reference proteome</keyword>